<evidence type="ECO:0000256" key="12">
    <source>
        <dbReference type="ARBA" id="ARBA00023136"/>
    </source>
</evidence>
<dbReference type="Proteomes" id="UP000178849">
    <property type="component" value="Unassembled WGS sequence"/>
</dbReference>
<proteinExistence type="inferred from homology"/>
<keyword evidence="5" id="KW-0645">Protease</keyword>
<keyword evidence="4" id="KW-1003">Cell membrane</keyword>
<comment type="caution">
    <text evidence="15">The sequence shown here is derived from an EMBL/GenBank/DDBJ whole genome shotgun (WGS) entry which is preliminary data.</text>
</comment>
<evidence type="ECO:0000259" key="14">
    <source>
        <dbReference type="Pfam" id="PF02163"/>
    </source>
</evidence>
<feature type="transmembrane region" description="Helical" evidence="13">
    <location>
        <begin position="179"/>
        <end position="208"/>
    </location>
</feature>
<dbReference type="CDD" id="cd06158">
    <property type="entry name" value="S2P-M50_like_1"/>
    <property type="match status" value="1"/>
</dbReference>
<organism evidence="15 16">
    <name type="scientific">Candidatus Komeilibacteria bacterium RIFCSPLOWO2_01_FULL_45_10</name>
    <dbReference type="NCBI Taxonomy" id="1798550"/>
    <lineage>
        <taxon>Bacteria</taxon>
        <taxon>Candidatus Komeiliibacteriota</taxon>
    </lineage>
</organism>
<sequence length="211" mass="23760">MILGLLFQNPLLFVAWLLSIFYGITVHEFAHAWAATIHGDQTAKLMGRLTLNPLKHLDLVGFLMLIFAGFGWGKPVPVNPYNLKNGKTSDNIVSLAGIFFNVLSIIVFSVILKLIVTYTSLGAENLLVNFLFMLVMINLVLAVFNLIPIPPLDGSHVLFNLLPERFNQFKINLAQNGPFLLLMLILVDNFLNIGIFSALFNFFLNLIYRFF</sequence>
<dbReference type="PANTHER" id="PTHR35864:SF1">
    <property type="entry name" value="ZINC METALLOPROTEASE YWHC-RELATED"/>
    <property type="match status" value="1"/>
</dbReference>
<evidence type="ECO:0000256" key="3">
    <source>
        <dbReference type="ARBA" id="ARBA00007931"/>
    </source>
</evidence>
<comment type="subcellular location">
    <subcellularLocation>
        <location evidence="2">Cell membrane</location>
        <topology evidence="2">Multi-pass membrane protein</topology>
    </subcellularLocation>
</comment>
<keyword evidence="6 13" id="KW-0812">Transmembrane</keyword>
<keyword evidence="8" id="KW-0378">Hydrolase</keyword>
<gene>
    <name evidence="15" type="ORF">A2927_01040</name>
</gene>
<evidence type="ECO:0000256" key="8">
    <source>
        <dbReference type="ARBA" id="ARBA00022801"/>
    </source>
</evidence>
<feature type="transmembrane region" description="Helical" evidence="13">
    <location>
        <begin position="56"/>
        <end position="72"/>
    </location>
</feature>
<dbReference type="GO" id="GO:0005886">
    <property type="term" value="C:plasma membrane"/>
    <property type="evidence" value="ECO:0007669"/>
    <property type="project" value="UniProtKB-SubCell"/>
</dbReference>
<dbReference type="Pfam" id="PF02163">
    <property type="entry name" value="Peptidase_M50"/>
    <property type="match status" value="1"/>
</dbReference>
<evidence type="ECO:0000313" key="16">
    <source>
        <dbReference type="Proteomes" id="UP000178849"/>
    </source>
</evidence>
<evidence type="ECO:0000256" key="1">
    <source>
        <dbReference type="ARBA" id="ARBA00001947"/>
    </source>
</evidence>
<reference evidence="15 16" key="1">
    <citation type="journal article" date="2016" name="Nat. Commun.">
        <title>Thousands of microbial genomes shed light on interconnected biogeochemical processes in an aquifer system.</title>
        <authorList>
            <person name="Anantharaman K."/>
            <person name="Brown C.T."/>
            <person name="Hug L.A."/>
            <person name="Sharon I."/>
            <person name="Castelle C.J."/>
            <person name="Probst A.J."/>
            <person name="Thomas B.C."/>
            <person name="Singh A."/>
            <person name="Wilkins M.J."/>
            <person name="Karaoz U."/>
            <person name="Brodie E.L."/>
            <person name="Williams K.H."/>
            <person name="Hubbard S.S."/>
            <person name="Banfield J.F."/>
        </authorList>
    </citation>
    <scope>NUCLEOTIDE SEQUENCE [LARGE SCALE GENOMIC DNA]</scope>
</reference>
<feature type="domain" description="Peptidase M50" evidence="14">
    <location>
        <begin position="123"/>
        <end position="183"/>
    </location>
</feature>
<evidence type="ECO:0000256" key="2">
    <source>
        <dbReference type="ARBA" id="ARBA00004651"/>
    </source>
</evidence>
<feature type="transmembrane region" description="Helical" evidence="13">
    <location>
        <begin position="12"/>
        <end position="35"/>
    </location>
</feature>
<feature type="transmembrane region" description="Helical" evidence="13">
    <location>
        <begin position="126"/>
        <end position="147"/>
    </location>
</feature>
<comment type="similarity">
    <text evidence="3">Belongs to the peptidase M50B family.</text>
</comment>
<dbReference type="PANTHER" id="PTHR35864">
    <property type="entry name" value="ZINC METALLOPROTEASE MJ0611-RELATED"/>
    <property type="match status" value="1"/>
</dbReference>
<dbReference type="AlphaFoldDB" id="A0A1G2BMF8"/>
<dbReference type="EMBL" id="MHKL01000005">
    <property type="protein sequence ID" value="OGY89916.1"/>
    <property type="molecule type" value="Genomic_DNA"/>
</dbReference>
<protein>
    <recommendedName>
        <fullName evidence="14">Peptidase M50 domain-containing protein</fullName>
    </recommendedName>
</protein>
<accession>A0A1G2BMF8</accession>
<evidence type="ECO:0000256" key="9">
    <source>
        <dbReference type="ARBA" id="ARBA00022833"/>
    </source>
</evidence>
<evidence type="ECO:0000256" key="6">
    <source>
        <dbReference type="ARBA" id="ARBA00022692"/>
    </source>
</evidence>
<evidence type="ECO:0000256" key="5">
    <source>
        <dbReference type="ARBA" id="ARBA00022670"/>
    </source>
</evidence>
<evidence type="ECO:0000256" key="13">
    <source>
        <dbReference type="SAM" id="Phobius"/>
    </source>
</evidence>
<keyword evidence="9" id="KW-0862">Zinc</keyword>
<comment type="cofactor">
    <cofactor evidence="1">
        <name>Zn(2+)</name>
        <dbReference type="ChEBI" id="CHEBI:29105"/>
    </cofactor>
</comment>
<dbReference type="InterPro" id="IPR008915">
    <property type="entry name" value="Peptidase_M50"/>
</dbReference>
<keyword evidence="7" id="KW-0479">Metal-binding</keyword>
<name>A0A1G2BMF8_9BACT</name>
<evidence type="ECO:0000313" key="15">
    <source>
        <dbReference type="EMBL" id="OGY89916.1"/>
    </source>
</evidence>
<evidence type="ECO:0000256" key="10">
    <source>
        <dbReference type="ARBA" id="ARBA00022989"/>
    </source>
</evidence>
<evidence type="ECO:0000256" key="11">
    <source>
        <dbReference type="ARBA" id="ARBA00023049"/>
    </source>
</evidence>
<keyword evidence="10 13" id="KW-1133">Transmembrane helix</keyword>
<dbReference type="InterPro" id="IPR044537">
    <property type="entry name" value="Rip2-like"/>
</dbReference>
<keyword evidence="12 13" id="KW-0472">Membrane</keyword>
<dbReference type="GO" id="GO:0006508">
    <property type="term" value="P:proteolysis"/>
    <property type="evidence" value="ECO:0007669"/>
    <property type="project" value="UniProtKB-KW"/>
</dbReference>
<feature type="transmembrane region" description="Helical" evidence="13">
    <location>
        <begin position="92"/>
        <end position="114"/>
    </location>
</feature>
<dbReference type="STRING" id="1798550.A2927_01040"/>
<evidence type="ECO:0000256" key="4">
    <source>
        <dbReference type="ARBA" id="ARBA00022475"/>
    </source>
</evidence>
<keyword evidence="11" id="KW-0482">Metalloprotease</keyword>
<dbReference type="InterPro" id="IPR052348">
    <property type="entry name" value="Metallopeptidase_M50B"/>
</dbReference>
<dbReference type="GO" id="GO:0046872">
    <property type="term" value="F:metal ion binding"/>
    <property type="evidence" value="ECO:0007669"/>
    <property type="project" value="UniProtKB-KW"/>
</dbReference>
<evidence type="ECO:0000256" key="7">
    <source>
        <dbReference type="ARBA" id="ARBA00022723"/>
    </source>
</evidence>
<dbReference type="GO" id="GO:0008237">
    <property type="term" value="F:metallopeptidase activity"/>
    <property type="evidence" value="ECO:0007669"/>
    <property type="project" value="UniProtKB-KW"/>
</dbReference>